<dbReference type="EMBL" id="GEDV01004571">
    <property type="protein sequence ID" value="JAP83986.1"/>
    <property type="molecule type" value="Transcribed_RNA"/>
</dbReference>
<proteinExistence type="inferred from homology"/>
<dbReference type="SUPFAM" id="SSF75304">
    <property type="entry name" value="Amidase signature (AS) enzymes"/>
    <property type="match status" value="1"/>
</dbReference>
<dbReference type="PIRSF" id="PIRSF001221">
    <property type="entry name" value="Amidase_fungi"/>
    <property type="match status" value="1"/>
</dbReference>
<sequence length="530" mass="57525">MAPVLESGRELLLELGIFLWCNAVRVVFALWNFWKKPQPLPPVTDKLLLRSATSLAEDIRNGKIKSFDLVSAYISRIKEVQPIINAVVEERFEEALRDAEEVDRLVASGTMSASQMSKEKPLLGLPLTVKNSIAVKGLRQDAGSLFWHGRRAVEDAPCVAMVREAGAIPLALTNVPEMCLWCDSKNLVDGCTRNPHDTRRSPGGSSGGEGSLLAAAGSLIGLGTDLGGSVRIPAAYCGVFGHKPTTGVVPIADLMPDVGENLAQFLCVGPMARFAEDLPLMLSVLAGNTTDVFRLNEKVDLKTLKLYCMETEGSLYISRVTTDARQAVRQVTQHLKVAHGLEAQRLYLPEIRFGMAELSKIFAIKGTKPAVEMYRPGGLNPFVELLYYVVGAGRHTPVALIASLTALLGRFRSTQEAEAVLTTIENARDRFEETLGDNGVLVLPAATSAAPFQNQELLFLDGISMTALFNLFKVPATVCPVMRSADDLPLCVQVVAKRGNDRLCLAVAREIEKRFGGWISPTKKLQGGAQ</sequence>
<dbReference type="Pfam" id="PF01425">
    <property type="entry name" value="Amidase"/>
    <property type="match status" value="1"/>
</dbReference>
<dbReference type="Gene3D" id="3.90.1300.10">
    <property type="entry name" value="Amidase signature (AS) domain"/>
    <property type="match status" value="1"/>
</dbReference>
<dbReference type="InterPro" id="IPR052739">
    <property type="entry name" value="FAAH2"/>
</dbReference>
<evidence type="ECO:0000313" key="4">
    <source>
        <dbReference type="EMBL" id="JAP83986.1"/>
    </source>
</evidence>
<dbReference type="PROSITE" id="PS00571">
    <property type="entry name" value="AMIDASES"/>
    <property type="match status" value="1"/>
</dbReference>
<evidence type="ECO:0000259" key="3">
    <source>
        <dbReference type="Pfam" id="PF01425"/>
    </source>
</evidence>
<dbReference type="AlphaFoldDB" id="A0A131Z0J4"/>
<dbReference type="InterPro" id="IPR023631">
    <property type="entry name" value="Amidase_dom"/>
</dbReference>
<name>A0A131Z0J4_RHIAP</name>
<feature type="active site" description="Charge relay system" evidence="2">
    <location>
        <position position="130"/>
    </location>
</feature>
<dbReference type="InterPro" id="IPR036928">
    <property type="entry name" value="AS_sf"/>
</dbReference>
<feature type="active site" description="Acyl-ester intermediate" evidence="2">
    <location>
        <position position="229"/>
    </location>
</feature>
<accession>A0A131Z0J4</accession>
<dbReference type="PANTHER" id="PTHR43372">
    <property type="entry name" value="FATTY-ACID AMIDE HYDROLASE"/>
    <property type="match status" value="1"/>
</dbReference>
<evidence type="ECO:0000256" key="1">
    <source>
        <dbReference type="ARBA" id="ARBA00009199"/>
    </source>
</evidence>
<dbReference type="PANTHER" id="PTHR43372:SF4">
    <property type="entry name" value="FATTY-ACID AMIDE HYDROLASE 2"/>
    <property type="match status" value="1"/>
</dbReference>
<protein>
    <submittedName>
        <fullName evidence="4">Amidase</fullName>
    </submittedName>
</protein>
<organism evidence="4">
    <name type="scientific">Rhipicephalus appendiculatus</name>
    <name type="common">Brown ear tick</name>
    <dbReference type="NCBI Taxonomy" id="34631"/>
    <lineage>
        <taxon>Eukaryota</taxon>
        <taxon>Metazoa</taxon>
        <taxon>Ecdysozoa</taxon>
        <taxon>Arthropoda</taxon>
        <taxon>Chelicerata</taxon>
        <taxon>Arachnida</taxon>
        <taxon>Acari</taxon>
        <taxon>Parasitiformes</taxon>
        <taxon>Ixodida</taxon>
        <taxon>Ixodoidea</taxon>
        <taxon>Ixodidae</taxon>
        <taxon>Rhipicephalinae</taxon>
        <taxon>Rhipicephalus</taxon>
        <taxon>Rhipicephalus</taxon>
    </lineage>
</organism>
<comment type="similarity">
    <text evidence="1">Belongs to the amidase family.</text>
</comment>
<reference evidence="4" key="1">
    <citation type="journal article" date="2016" name="Ticks Tick Borne Dis.">
        <title>De novo assembly and annotation of the salivary gland transcriptome of Rhipicephalus appendiculatus male and female ticks during blood feeding.</title>
        <authorList>
            <person name="de Castro M.H."/>
            <person name="de Klerk D."/>
            <person name="Pienaar R."/>
            <person name="Latif A.A."/>
            <person name="Rees D.J."/>
            <person name="Mans B.J."/>
        </authorList>
    </citation>
    <scope>NUCLEOTIDE SEQUENCE</scope>
    <source>
        <tissue evidence="4">Salivary glands</tissue>
    </source>
</reference>
<dbReference type="GO" id="GO:0012505">
    <property type="term" value="C:endomembrane system"/>
    <property type="evidence" value="ECO:0007669"/>
    <property type="project" value="TreeGrafter"/>
</dbReference>
<evidence type="ECO:0000256" key="2">
    <source>
        <dbReference type="PIRSR" id="PIRSR001221-1"/>
    </source>
</evidence>
<dbReference type="InterPro" id="IPR020556">
    <property type="entry name" value="Amidase_CS"/>
</dbReference>
<feature type="domain" description="Amidase" evidence="3">
    <location>
        <begin position="68"/>
        <end position="505"/>
    </location>
</feature>
<feature type="active site" description="Charge relay system" evidence="2">
    <location>
        <position position="205"/>
    </location>
</feature>